<keyword evidence="3" id="KW-1185">Reference proteome</keyword>
<dbReference type="PANTHER" id="PTHR34351">
    <property type="entry name" value="SLR1927 PROTEIN-RELATED"/>
    <property type="match status" value="1"/>
</dbReference>
<feature type="transmembrane region" description="Helical" evidence="1">
    <location>
        <begin position="62"/>
        <end position="82"/>
    </location>
</feature>
<evidence type="ECO:0000313" key="2">
    <source>
        <dbReference type="EMBL" id="QUN07386.1"/>
    </source>
</evidence>
<evidence type="ECO:0000256" key="1">
    <source>
        <dbReference type="SAM" id="Phobius"/>
    </source>
</evidence>
<feature type="transmembrane region" description="Helical" evidence="1">
    <location>
        <begin position="33"/>
        <end position="56"/>
    </location>
</feature>
<protein>
    <submittedName>
        <fullName evidence="2">DUF58 domain-containing protein</fullName>
    </submittedName>
</protein>
<keyword evidence="1" id="KW-0472">Membrane</keyword>
<reference evidence="2 3" key="1">
    <citation type="submission" date="2021-04" db="EMBL/GenBank/DDBJ databases">
        <title>Novel species identification of genus Shewanella.</title>
        <authorList>
            <person name="Liu G."/>
        </authorList>
    </citation>
    <scope>NUCLEOTIDE SEQUENCE [LARGE SCALE GENOMIC DNA]</scope>
    <source>
        <strain evidence="2 3">FJAT-54481</strain>
    </source>
</reference>
<organism evidence="2 3">
    <name type="scientific">Shewanella yunxiaonensis</name>
    <dbReference type="NCBI Taxonomy" id="2829809"/>
    <lineage>
        <taxon>Bacteria</taxon>
        <taxon>Pseudomonadati</taxon>
        <taxon>Pseudomonadota</taxon>
        <taxon>Gammaproteobacteria</taxon>
        <taxon>Alteromonadales</taxon>
        <taxon>Shewanellaceae</taxon>
        <taxon>Shewanella</taxon>
    </lineage>
</organism>
<evidence type="ECO:0000313" key="3">
    <source>
        <dbReference type="Proteomes" id="UP000679575"/>
    </source>
</evidence>
<name>A0ABX7YYY6_9GAMM</name>
<dbReference type="RefSeq" id="WP_212596386.1">
    <property type="nucleotide sequence ID" value="NZ_CP073587.1"/>
</dbReference>
<dbReference type="PANTHER" id="PTHR34351:SF1">
    <property type="entry name" value="SLR1927 PROTEIN"/>
    <property type="match status" value="1"/>
</dbReference>
<proteinExistence type="predicted"/>
<keyword evidence="1" id="KW-1133">Transmembrane helix</keyword>
<sequence length="329" mass="36595">MASASYKLSPWLHRWLNRRIPAAKHQRLSHRSIFILPSGFGLMWLLLSLLLFLFGTNYQNNLVIGLSLLLGSIFVSAILYSYRNLAGLRLSALPAPDVYAGETVAIPLKVTADSQLYQINLSYPAGDVVTVKEVASQGQIAALPLPTRHRGYLSPGRLLVESHYPLGLCRVWSWVDMDNPLLVFPAYHPDKVRLHSIPGGGEDSPLYQFGIDEFCGLKSWHPGESLKQVAWKQFAQGRGMLSKEFSDPHGDPVWLQLPANLCGEALEQALETLCWQVDQLAKQNCVNWGLQLDKQQLPPAAGEAQRIACLRALAVYQPLTMTEASDEQQ</sequence>
<dbReference type="EMBL" id="CP073587">
    <property type="protein sequence ID" value="QUN07386.1"/>
    <property type="molecule type" value="Genomic_DNA"/>
</dbReference>
<accession>A0ABX7YYY6</accession>
<gene>
    <name evidence="2" type="ORF">KDN34_08315</name>
</gene>
<keyword evidence="1" id="KW-0812">Transmembrane</keyword>
<dbReference type="Proteomes" id="UP000679575">
    <property type="component" value="Chromosome"/>
</dbReference>